<keyword evidence="6" id="KW-1015">Disulfide bond</keyword>
<feature type="disulfide bond" evidence="6">
    <location>
        <begin position="172"/>
        <end position="188"/>
    </location>
</feature>
<dbReference type="InterPro" id="IPR018499">
    <property type="entry name" value="Tetraspanin/Peripherin"/>
</dbReference>
<sequence>MAVAGVCKLLMIILNLVFLLIGLALLSVGVLLVFVIDVFLQSAFDSAQEDAQSRGYIIVGEASDIKDFPLLHEVGIALLVFGAALVVLSMMGWCGSCCSSCCRTLLLVFSAILIVMMIAEIVVFSLFLVKDSALHKKLKEEVQDKITSDYNEIYGNTFTSTIVILHREVDCCGMEGVQDFGNKQHRSCETANEDVGCYDEMQERLQDNKVYAGLAVAGILALQLLEVICAIVIYKDEYSKIFPI</sequence>
<dbReference type="EMBL" id="JAWDGP010004909">
    <property type="protein sequence ID" value="KAK3761330.1"/>
    <property type="molecule type" value="Genomic_DNA"/>
</dbReference>
<dbReference type="InterPro" id="IPR000301">
    <property type="entry name" value="Tetraspanin_animals"/>
</dbReference>
<protein>
    <recommendedName>
        <fullName evidence="7">Tetraspanin</fullName>
    </recommendedName>
</protein>
<dbReference type="SUPFAM" id="SSF48652">
    <property type="entry name" value="Tetraspanin"/>
    <property type="match status" value="1"/>
</dbReference>
<reference evidence="8" key="1">
    <citation type="journal article" date="2023" name="G3 (Bethesda)">
        <title>A reference genome for the long-term kleptoplast-retaining sea slug Elysia crispata morphotype clarki.</title>
        <authorList>
            <person name="Eastman K.E."/>
            <person name="Pendleton A.L."/>
            <person name="Shaikh M.A."/>
            <person name="Suttiyut T."/>
            <person name="Ogas R."/>
            <person name="Tomko P."/>
            <person name="Gavelis G."/>
            <person name="Widhalm J.R."/>
            <person name="Wisecaver J.H."/>
        </authorList>
    </citation>
    <scope>NUCLEOTIDE SEQUENCE</scope>
    <source>
        <strain evidence="8">ECLA1</strain>
    </source>
</reference>
<dbReference type="AlphaFoldDB" id="A0AAE0Z269"/>
<dbReference type="Proteomes" id="UP001283361">
    <property type="component" value="Unassembled WGS sequence"/>
</dbReference>
<gene>
    <name evidence="8" type="ORF">RRG08_055295</name>
</gene>
<evidence type="ECO:0000313" key="9">
    <source>
        <dbReference type="Proteomes" id="UP001283361"/>
    </source>
</evidence>
<comment type="similarity">
    <text evidence="2 7">Belongs to the tetraspanin (TM4SF) family.</text>
</comment>
<comment type="caution">
    <text evidence="8">The sequence shown here is derived from an EMBL/GenBank/DDBJ whole genome shotgun (WGS) entry which is preliminary data.</text>
</comment>
<dbReference type="Gene3D" id="1.10.1450.10">
    <property type="entry name" value="Tetraspanin"/>
    <property type="match status" value="1"/>
</dbReference>
<proteinExistence type="inferred from homology"/>
<evidence type="ECO:0000256" key="4">
    <source>
        <dbReference type="ARBA" id="ARBA00022989"/>
    </source>
</evidence>
<keyword evidence="5 7" id="KW-0472">Membrane</keyword>
<evidence type="ECO:0000256" key="2">
    <source>
        <dbReference type="ARBA" id="ARBA00006840"/>
    </source>
</evidence>
<feature type="transmembrane region" description="Helical" evidence="7">
    <location>
        <begin position="12"/>
        <end position="36"/>
    </location>
</feature>
<feature type="disulfide bond" evidence="6">
    <location>
        <begin position="171"/>
        <end position="197"/>
    </location>
</feature>
<name>A0AAE0Z269_9GAST</name>
<comment type="subcellular location">
    <subcellularLocation>
        <location evidence="1 7">Membrane</location>
        <topology evidence="1 7">Multi-pass membrane protein</topology>
    </subcellularLocation>
</comment>
<feature type="transmembrane region" description="Helical" evidence="7">
    <location>
        <begin position="74"/>
        <end position="93"/>
    </location>
</feature>
<feature type="transmembrane region" description="Helical" evidence="7">
    <location>
        <begin position="105"/>
        <end position="129"/>
    </location>
</feature>
<evidence type="ECO:0000256" key="7">
    <source>
        <dbReference type="RuleBase" id="RU361218"/>
    </source>
</evidence>
<evidence type="ECO:0000256" key="3">
    <source>
        <dbReference type="ARBA" id="ARBA00022692"/>
    </source>
</evidence>
<evidence type="ECO:0000313" key="8">
    <source>
        <dbReference type="EMBL" id="KAK3761330.1"/>
    </source>
</evidence>
<accession>A0AAE0Z269</accession>
<dbReference type="GO" id="GO:0016020">
    <property type="term" value="C:membrane"/>
    <property type="evidence" value="ECO:0007669"/>
    <property type="project" value="UniProtKB-SubCell"/>
</dbReference>
<dbReference type="PANTHER" id="PTHR19282">
    <property type="entry name" value="TETRASPANIN"/>
    <property type="match status" value="1"/>
</dbReference>
<dbReference type="InterPro" id="IPR008952">
    <property type="entry name" value="Tetraspanin_EC2_sf"/>
</dbReference>
<keyword evidence="9" id="KW-1185">Reference proteome</keyword>
<keyword evidence="3 7" id="KW-0812">Transmembrane</keyword>
<evidence type="ECO:0000256" key="1">
    <source>
        <dbReference type="ARBA" id="ARBA00004141"/>
    </source>
</evidence>
<dbReference type="PIRSF" id="PIRSF002419">
    <property type="entry name" value="Tetraspanin"/>
    <property type="match status" value="1"/>
</dbReference>
<keyword evidence="4 7" id="KW-1133">Transmembrane helix</keyword>
<dbReference type="Pfam" id="PF00335">
    <property type="entry name" value="Tetraspanin"/>
    <property type="match status" value="1"/>
</dbReference>
<evidence type="ECO:0000256" key="6">
    <source>
        <dbReference type="PIRSR" id="PIRSR002419-1"/>
    </source>
</evidence>
<organism evidence="8 9">
    <name type="scientific">Elysia crispata</name>
    <name type="common">lettuce slug</name>
    <dbReference type="NCBI Taxonomy" id="231223"/>
    <lineage>
        <taxon>Eukaryota</taxon>
        <taxon>Metazoa</taxon>
        <taxon>Spiralia</taxon>
        <taxon>Lophotrochozoa</taxon>
        <taxon>Mollusca</taxon>
        <taxon>Gastropoda</taxon>
        <taxon>Heterobranchia</taxon>
        <taxon>Euthyneura</taxon>
        <taxon>Panpulmonata</taxon>
        <taxon>Sacoglossa</taxon>
        <taxon>Placobranchoidea</taxon>
        <taxon>Plakobranchidae</taxon>
        <taxon>Elysia</taxon>
    </lineage>
</organism>
<feature type="transmembrane region" description="Helical" evidence="7">
    <location>
        <begin position="210"/>
        <end position="234"/>
    </location>
</feature>
<evidence type="ECO:0000256" key="5">
    <source>
        <dbReference type="ARBA" id="ARBA00023136"/>
    </source>
</evidence>